<gene>
    <name evidence="4" type="ORF">GCM10023200_25770</name>
</gene>
<evidence type="ECO:0000313" key="4">
    <source>
        <dbReference type="EMBL" id="GAA4789855.1"/>
    </source>
</evidence>
<evidence type="ECO:0000313" key="5">
    <source>
        <dbReference type="Proteomes" id="UP001500928"/>
    </source>
</evidence>
<comment type="caution">
    <text evidence="4">The sequence shown here is derived from an EMBL/GenBank/DDBJ whole genome shotgun (WGS) entry which is preliminary data.</text>
</comment>
<keyword evidence="2" id="KW-0808">Transferase</keyword>
<dbReference type="Proteomes" id="UP001500928">
    <property type="component" value="Unassembled WGS sequence"/>
</dbReference>
<keyword evidence="1" id="KW-0489">Methyltransferase</keyword>
<sequence length="278" mass="29068">MSALPHQVATPRPVTPVGILAALLDRVADGLDGLHDAAAVPDDVRADLDRARELAGGLDPYLERCTTPESDALARLAAGTRAHDWTDRDGEAVFLEQEMLSGHVEGQALKMLVAATRARRVLEIGLFTGYSALAMAEALPEDGELVACELDPEAADLARRAFAGSPAGRRITVEVGPAADTLAALAARGEVFDLVFVDADKAGYAGYLTTLLDDGLLAPHGLVCVDNTLLQGEPWLSTPPGVNGAAIADFNAGVAADPRVEQVVLPLRDGLTLIRRAG</sequence>
<dbReference type="InterPro" id="IPR029063">
    <property type="entry name" value="SAM-dependent_MTases_sf"/>
</dbReference>
<protein>
    <recommendedName>
        <fullName evidence="6">SAM-dependent methyltransferase</fullName>
    </recommendedName>
</protein>
<keyword evidence="5" id="KW-1185">Reference proteome</keyword>
<dbReference type="PANTHER" id="PTHR10509">
    <property type="entry name" value="O-METHYLTRANSFERASE-RELATED"/>
    <property type="match status" value="1"/>
</dbReference>
<evidence type="ECO:0000256" key="2">
    <source>
        <dbReference type="ARBA" id="ARBA00022679"/>
    </source>
</evidence>
<keyword evidence="3" id="KW-0949">S-adenosyl-L-methionine</keyword>
<evidence type="ECO:0000256" key="3">
    <source>
        <dbReference type="ARBA" id="ARBA00022691"/>
    </source>
</evidence>
<dbReference type="InterPro" id="IPR050362">
    <property type="entry name" value="Cation-dep_OMT"/>
</dbReference>
<dbReference type="PROSITE" id="PS51682">
    <property type="entry name" value="SAM_OMT_I"/>
    <property type="match status" value="1"/>
</dbReference>
<dbReference type="EMBL" id="BAABHO010000018">
    <property type="protein sequence ID" value="GAA4789855.1"/>
    <property type="molecule type" value="Genomic_DNA"/>
</dbReference>
<dbReference type="Gene3D" id="3.40.50.150">
    <property type="entry name" value="Vaccinia Virus protein VP39"/>
    <property type="match status" value="1"/>
</dbReference>
<accession>A0ABP9B2X9</accession>
<dbReference type="CDD" id="cd02440">
    <property type="entry name" value="AdoMet_MTases"/>
    <property type="match status" value="1"/>
</dbReference>
<evidence type="ECO:0000256" key="1">
    <source>
        <dbReference type="ARBA" id="ARBA00022603"/>
    </source>
</evidence>
<proteinExistence type="predicted"/>
<dbReference type="InterPro" id="IPR002935">
    <property type="entry name" value="SAM_O-MeTrfase"/>
</dbReference>
<dbReference type="Pfam" id="PF01596">
    <property type="entry name" value="Methyltransf_3"/>
    <property type="match status" value="1"/>
</dbReference>
<dbReference type="PANTHER" id="PTHR10509:SF14">
    <property type="entry name" value="CAFFEOYL-COA O-METHYLTRANSFERASE 3-RELATED"/>
    <property type="match status" value="1"/>
</dbReference>
<dbReference type="RefSeq" id="WP_345414912.1">
    <property type="nucleotide sequence ID" value="NZ_BAABHO010000018.1"/>
</dbReference>
<reference evidence="5" key="1">
    <citation type="journal article" date="2019" name="Int. J. Syst. Evol. Microbiol.">
        <title>The Global Catalogue of Microorganisms (GCM) 10K type strain sequencing project: providing services to taxonomists for standard genome sequencing and annotation.</title>
        <authorList>
            <consortium name="The Broad Institute Genomics Platform"/>
            <consortium name="The Broad Institute Genome Sequencing Center for Infectious Disease"/>
            <person name="Wu L."/>
            <person name="Ma J."/>
        </authorList>
    </citation>
    <scope>NUCLEOTIDE SEQUENCE [LARGE SCALE GENOMIC DNA]</scope>
    <source>
        <strain evidence="5">JCM 17979</strain>
    </source>
</reference>
<evidence type="ECO:0008006" key="6">
    <source>
        <dbReference type="Google" id="ProtNLM"/>
    </source>
</evidence>
<dbReference type="SUPFAM" id="SSF53335">
    <property type="entry name" value="S-adenosyl-L-methionine-dependent methyltransferases"/>
    <property type="match status" value="1"/>
</dbReference>
<name>A0ABP9B2X9_9PSEU</name>
<organism evidence="4 5">
    <name type="scientific">Actinomycetospora chlora</name>
    <dbReference type="NCBI Taxonomy" id="663608"/>
    <lineage>
        <taxon>Bacteria</taxon>
        <taxon>Bacillati</taxon>
        <taxon>Actinomycetota</taxon>
        <taxon>Actinomycetes</taxon>
        <taxon>Pseudonocardiales</taxon>
        <taxon>Pseudonocardiaceae</taxon>
        <taxon>Actinomycetospora</taxon>
    </lineage>
</organism>